<gene>
    <name evidence="2" type="ORF">JL09_g5858</name>
</gene>
<feature type="region of interest" description="Disordered" evidence="1">
    <location>
        <begin position="1"/>
        <end position="24"/>
    </location>
</feature>
<reference evidence="3" key="1">
    <citation type="journal article" date="2014" name="Microb. Cell Fact.">
        <title>Exploiting Issatchenkia orientalis SD108 for succinic acid production.</title>
        <authorList>
            <person name="Xiao H."/>
            <person name="Shao Z."/>
            <person name="Jiang Y."/>
            <person name="Dole S."/>
            <person name="Zhao H."/>
        </authorList>
    </citation>
    <scope>NUCLEOTIDE SEQUENCE [LARGE SCALE GENOMIC DNA]</scope>
    <source>
        <strain evidence="3">SD108</strain>
    </source>
</reference>
<evidence type="ECO:0000256" key="1">
    <source>
        <dbReference type="SAM" id="MobiDB-lite"/>
    </source>
</evidence>
<dbReference type="EMBL" id="JQFK01001077">
    <property type="protein sequence ID" value="KGK34993.1"/>
    <property type="molecule type" value="Genomic_DNA"/>
</dbReference>
<comment type="caution">
    <text evidence="2">The sequence shown here is derived from an EMBL/GenBank/DDBJ whole genome shotgun (WGS) entry which is preliminary data.</text>
</comment>
<dbReference type="AlphaFoldDB" id="A0A099NQH1"/>
<name>A0A099NQH1_PICKU</name>
<evidence type="ECO:0000313" key="3">
    <source>
        <dbReference type="Proteomes" id="UP000029867"/>
    </source>
</evidence>
<sequence length="24" mass="2600">MGYDPTNIENSSSDSSENNEKSPP</sequence>
<proteinExistence type="predicted"/>
<dbReference type="HOGENOM" id="CLU_3421381_0_0_1"/>
<organism evidence="2 3">
    <name type="scientific">Pichia kudriavzevii</name>
    <name type="common">Yeast</name>
    <name type="synonym">Issatchenkia orientalis</name>
    <dbReference type="NCBI Taxonomy" id="4909"/>
    <lineage>
        <taxon>Eukaryota</taxon>
        <taxon>Fungi</taxon>
        <taxon>Dikarya</taxon>
        <taxon>Ascomycota</taxon>
        <taxon>Saccharomycotina</taxon>
        <taxon>Pichiomycetes</taxon>
        <taxon>Pichiales</taxon>
        <taxon>Pichiaceae</taxon>
        <taxon>Pichia</taxon>
    </lineage>
</organism>
<dbReference type="Proteomes" id="UP000029867">
    <property type="component" value="Unassembled WGS sequence"/>
</dbReference>
<evidence type="ECO:0000313" key="2">
    <source>
        <dbReference type="EMBL" id="KGK34993.1"/>
    </source>
</evidence>
<protein>
    <submittedName>
        <fullName evidence="2">Uncharacterized protein</fullName>
    </submittedName>
</protein>
<accession>A0A099NQH1</accession>